<proteinExistence type="predicted"/>
<feature type="compositionally biased region" description="Basic and acidic residues" evidence="1">
    <location>
        <begin position="35"/>
        <end position="47"/>
    </location>
</feature>
<evidence type="ECO:0000313" key="3">
    <source>
        <dbReference type="Proteomes" id="UP000627984"/>
    </source>
</evidence>
<reference evidence="2" key="2">
    <citation type="submission" date="2022-09" db="EMBL/GenBank/DDBJ databases">
        <authorList>
            <person name="Sun Q."/>
            <person name="Ohkuma M."/>
        </authorList>
    </citation>
    <scope>NUCLEOTIDE SEQUENCE</scope>
    <source>
        <strain evidence="2">JCM 3093</strain>
    </source>
</reference>
<protein>
    <submittedName>
        <fullName evidence="2">Uncharacterized protein</fullName>
    </submittedName>
</protein>
<accession>A0AA37F2M3</accession>
<feature type="region of interest" description="Disordered" evidence="1">
    <location>
        <begin position="10"/>
        <end position="66"/>
    </location>
</feature>
<evidence type="ECO:0000313" key="2">
    <source>
        <dbReference type="EMBL" id="GGK50929.1"/>
    </source>
</evidence>
<name>A0AA37F2M3_9ACTN</name>
<dbReference type="Proteomes" id="UP000627984">
    <property type="component" value="Unassembled WGS sequence"/>
</dbReference>
<dbReference type="EMBL" id="BMQD01000002">
    <property type="protein sequence ID" value="GGK50929.1"/>
    <property type="molecule type" value="Genomic_DNA"/>
</dbReference>
<reference evidence="2" key="1">
    <citation type="journal article" date="2014" name="Int. J. Syst. Evol. Microbiol.">
        <title>Complete genome sequence of Corynebacterium casei LMG S-19264T (=DSM 44701T), isolated from a smear-ripened cheese.</title>
        <authorList>
            <consortium name="US DOE Joint Genome Institute (JGI-PGF)"/>
            <person name="Walter F."/>
            <person name="Albersmeier A."/>
            <person name="Kalinowski J."/>
            <person name="Ruckert C."/>
        </authorList>
    </citation>
    <scope>NUCLEOTIDE SEQUENCE</scope>
    <source>
        <strain evidence="2">JCM 3093</strain>
    </source>
</reference>
<gene>
    <name evidence="2" type="ORF">GCM10010126_08030</name>
</gene>
<feature type="compositionally biased region" description="Gly residues" evidence="1">
    <location>
        <begin position="17"/>
        <end position="30"/>
    </location>
</feature>
<evidence type="ECO:0000256" key="1">
    <source>
        <dbReference type="SAM" id="MobiDB-lite"/>
    </source>
</evidence>
<comment type="caution">
    <text evidence="2">The sequence shown here is derived from an EMBL/GenBank/DDBJ whole genome shotgun (WGS) entry which is preliminary data.</text>
</comment>
<dbReference type="AlphaFoldDB" id="A0AA37F2M3"/>
<sequence length="95" mass="9913">MATLISVVRKAARDQGRGSGGADRGPGPGLGSRVRIADRRRGARHQEAPPQRGGPPACPSGSAVTGEDDENLAYFIPDYLVTAMPSRPPYGLPTC</sequence>
<organism evidence="2 3">
    <name type="scientific">Planomonospora parontospora</name>
    <dbReference type="NCBI Taxonomy" id="58119"/>
    <lineage>
        <taxon>Bacteria</taxon>
        <taxon>Bacillati</taxon>
        <taxon>Actinomycetota</taxon>
        <taxon>Actinomycetes</taxon>
        <taxon>Streptosporangiales</taxon>
        <taxon>Streptosporangiaceae</taxon>
        <taxon>Planomonospora</taxon>
    </lineage>
</organism>